<keyword evidence="3" id="KW-1185">Reference proteome</keyword>
<dbReference type="Proteomes" id="UP000256645">
    <property type="component" value="Unassembled WGS sequence"/>
</dbReference>
<feature type="region of interest" description="Disordered" evidence="1">
    <location>
        <begin position="136"/>
        <end position="194"/>
    </location>
</feature>
<dbReference type="STRING" id="1849047.A0A3D8SP60"/>
<gene>
    <name evidence="2" type="ORF">BP6252_00119</name>
</gene>
<proteinExistence type="predicted"/>
<feature type="region of interest" description="Disordered" evidence="1">
    <location>
        <begin position="67"/>
        <end position="115"/>
    </location>
</feature>
<feature type="compositionally biased region" description="Basic residues" evidence="1">
    <location>
        <begin position="99"/>
        <end position="112"/>
    </location>
</feature>
<evidence type="ECO:0000256" key="1">
    <source>
        <dbReference type="SAM" id="MobiDB-lite"/>
    </source>
</evidence>
<name>A0A3D8SP60_9HELO</name>
<comment type="caution">
    <text evidence="2">The sequence shown here is derived from an EMBL/GenBank/DDBJ whole genome shotgun (WGS) entry which is preliminary data.</text>
</comment>
<dbReference type="AlphaFoldDB" id="A0A3D8SP60"/>
<reference evidence="2 3" key="1">
    <citation type="journal article" date="2018" name="IMA Fungus">
        <title>IMA Genome-F 9: Draft genome sequence of Annulohypoxylon stygium, Aspergillus mulundensis, Berkeleyomyces basicola (syn. Thielaviopsis basicola), Ceratocystis smalleyi, two Cercospora beticola strains, Coleophoma cylindrospora, Fusarium fracticaudum, Phialophora cf. hyalina, and Morchella septimelata.</title>
        <authorList>
            <person name="Wingfield B.D."/>
            <person name="Bills G.F."/>
            <person name="Dong Y."/>
            <person name="Huang W."/>
            <person name="Nel W.J."/>
            <person name="Swalarsk-Parry B.S."/>
            <person name="Vaghefi N."/>
            <person name="Wilken P.M."/>
            <person name="An Z."/>
            <person name="de Beer Z.W."/>
            <person name="De Vos L."/>
            <person name="Chen L."/>
            <person name="Duong T.A."/>
            <person name="Gao Y."/>
            <person name="Hammerbacher A."/>
            <person name="Kikkert J.R."/>
            <person name="Li Y."/>
            <person name="Li H."/>
            <person name="Li K."/>
            <person name="Li Q."/>
            <person name="Liu X."/>
            <person name="Ma X."/>
            <person name="Naidoo K."/>
            <person name="Pethybridge S.J."/>
            <person name="Sun J."/>
            <person name="Steenkamp E.T."/>
            <person name="van der Nest M.A."/>
            <person name="van Wyk S."/>
            <person name="Wingfield M.J."/>
            <person name="Xiong C."/>
            <person name="Yue Q."/>
            <person name="Zhang X."/>
        </authorList>
    </citation>
    <scope>NUCLEOTIDE SEQUENCE [LARGE SCALE GENOMIC DNA]</scope>
    <source>
        <strain evidence="2 3">BP6252</strain>
    </source>
</reference>
<dbReference type="OrthoDB" id="5403747at2759"/>
<protein>
    <submittedName>
        <fullName evidence="2">Uncharacterized protein</fullName>
    </submittedName>
</protein>
<feature type="compositionally biased region" description="Acidic residues" evidence="1">
    <location>
        <begin position="166"/>
        <end position="194"/>
    </location>
</feature>
<dbReference type="EMBL" id="PDLM01000001">
    <property type="protein sequence ID" value="RDW88087.1"/>
    <property type="molecule type" value="Genomic_DNA"/>
</dbReference>
<sequence length="194" mass="21069">MPSPSGEPTAPTTKEAFFFLSILANQKTKPDVDWDVVAQKNGYNNANTAKVRFGQIKRRLGYTDDYVAPKAAGSGGRKPKVKAEAEGSASGSGMNKTPTKVKKTPTKPKNGKATKASFANAALAFSQKQDELAAKFPGNHDLASVKDEEASTGYDEDDSGSRNFDDTQDYDYAEQYADADDEDKFYDPEDMDQV</sequence>
<evidence type="ECO:0000313" key="2">
    <source>
        <dbReference type="EMBL" id="RDW88087.1"/>
    </source>
</evidence>
<evidence type="ECO:0000313" key="3">
    <source>
        <dbReference type="Proteomes" id="UP000256645"/>
    </source>
</evidence>
<accession>A0A3D8SP60</accession>
<organism evidence="2 3">
    <name type="scientific">Coleophoma cylindrospora</name>
    <dbReference type="NCBI Taxonomy" id="1849047"/>
    <lineage>
        <taxon>Eukaryota</taxon>
        <taxon>Fungi</taxon>
        <taxon>Dikarya</taxon>
        <taxon>Ascomycota</taxon>
        <taxon>Pezizomycotina</taxon>
        <taxon>Leotiomycetes</taxon>
        <taxon>Helotiales</taxon>
        <taxon>Dermateaceae</taxon>
        <taxon>Coleophoma</taxon>
    </lineage>
</organism>